<dbReference type="OrthoDB" id="5137249at2"/>
<evidence type="ECO:0000313" key="11">
    <source>
        <dbReference type="EMBL" id="OLU42153.1"/>
    </source>
</evidence>
<evidence type="ECO:0000256" key="8">
    <source>
        <dbReference type="SAM" id="Phobius"/>
    </source>
</evidence>
<keyword evidence="6" id="KW-0175">Coiled coil</keyword>
<dbReference type="RefSeq" id="WP_075817936.1">
    <property type="nucleotide sequence ID" value="NZ_CAPNHH010000049.1"/>
</dbReference>
<feature type="transmembrane region" description="Helical" evidence="8">
    <location>
        <begin position="852"/>
        <end position="872"/>
    </location>
</feature>
<evidence type="ECO:0000256" key="4">
    <source>
        <dbReference type="ARBA" id="ARBA00022989"/>
    </source>
</evidence>
<feature type="compositionally biased region" description="Polar residues" evidence="7">
    <location>
        <begin position="478"/>
        <end position="488"/>
    </location>
</feature>
<comment type="subcellular location">
    <subcellularLocation>
        <location evidence="1">Cell membrane</location>
        <topology evidence="1">Multi-pass membrane protein</topology>
    </subcellularLocation>
</comment>
<feature type="transmembrane region" description="Helical" evidence="8">
    <location>
        <begin position="781"/>
        <end position="800"/>
    </location>
</feature>
<dbReference type="Pfam" id="PF02687">
    <property type="entry name" value="FtsX"/>
    <property type="match status" value="2"/>
</dbReference>
<feature type="domain" description="MacB-like periplasmic core" evidence="10">
    <location>
        <begin position="24"/>
        <end position="209"/>
    </location>
</feature>
<keyword evidence="4 8" id="KW-1133">Transmembrane helix</keyword>
<evidence type="ECO:0000259" key="9">
    <source>
        <dbReference type="Pfam" id="PF02687"/>
    </source>
</evidence>
<feature type="compositionally biased region" description="Polar residues" evidence="7">
    <location>
        <begin position="462"/>
        <end position="471"/>
    </location>
</feature>
<keyword evidence="3 8" id="KW-0812">Transmembrane</keyword>
<dbReference type="InterPro" id="IPR003838">
    <property type="entry name" value="ABC3_permease_C"/>
</dbReference>
<protein>
    <recommendedName>
        <fullName evidence="13">ABC3 transporter permease protein domain-containing protein</fullName>
    </recommendedName>
</protein>
<keyword evidence="2" id="KW-1003">Cell membrane</keyword>
<keyword evidence="5 8" id="KW-0472">Membrane</keyword>
<reference evidence="11 12" key="1">
    <citation type="submission" date="2016-11" db="EMBL/GenBank/DDBJ databases">
        <title>Description of two novel members of the family Erysipelotrichaceae: Ileibacterium lipovorans gen. nov., sp. nov. and Dubosiella newyorkensis, gen. nov., sp. nov.</title>
        <authorList>
            <person name="Cox L.M."/>
            <person name="Sohn J."/>
            <person name="Tyrrell K.L."/>
            <person name="Citron D.M."/>
            <person name="Lawson P.A."/>
            <person name="Patel N.B."/>
            <person name="Iizumi T."/>
            <person name="Perez-Perez G.I."/>
            <person name="Goldstein E.J."/>
            <person name="Blaser M.J."/>
        </authorList>
    </citation>
    <scope>NUCLEOTIDE SEQUENCE [LARGE SCALE GENOMIC DNA]</scope>
    <source>
        <strain evidence="11 12">NYU-BL-A3</strain>
    </source>
</reference>
<dbReference type="EMBL" id="MPJW01000065">
    <property type="protein sequence ID" value="OLU42153.1"/>
    <property type="molecule type" value="Genomic_DNA"/>
</dbReference>
<feature type="compositionally biased region" description="Pro residues" evidence="7">
    <location>
        <begin position="440"/>
        <end position="456"/>
    </location>
</feature>
<dbReference type="GO" id="GO:0005886">
    <property type="term" value="C:plasma membrane"/>
    <property type="evidence" value="ECO:0007669"/>
    <property type="project" value="UniProtKB-SubCell"/>
</dbReference>
<feature type="region of interest" description="Disordered" evidence="7">
    <location>
        <begin position="438"/>
        <end position="517"/>
    </location>
</feature>
<sequence length="1211" mass="134929">MPKILFKDILIEIRKSFGRFLSITLIVALGVAFFAGIKASAPDMKHTADKHFDDYSVQDIQIYSTFGIRQDDLDALKKLKGVQEVQGVFSSDYLTYQNQRELVVKLISWSPDQKLNLPRLMEGRMPEKEDECVIEADSVNNELFGSFKIGDTIKLESGNEDPITDTLKKDSFKIVGKAYNPNYLSYEKGTSSIGSGNVDTFIYVNQDVIKADYYTEADLLVTESQALNSYSDEYFDVVEPVTKEVDTLAISQIAKYKAELQDELDLEKRKAQKELDDAQSQIEAGHAQLEEAASRIQEGLAEISKNEDKLASSESELASGWQSYYSNKKKAEDGLAFVNDGISQIQQAQNKLPELEGALNSLNQAQAGLLQINQAKSGLVSLNDGIHQLATQILQLKMVSPQNPMIPALEAKLNELIEQEKQIIQSLNVELKWTEITPTLPAPLPDPAPEPSPNPAPGDNIPTDNDTSSETVPAKPSTDVSDPQTPELSDTPQNPETPENPDTPENPEKPDLPATVDPIQVPDISQALAVLDTQYQAIVSQAGSETEIETKKQQVQAGIDQIKGLESQLAQLQALKKQLDGMAKLPAAYDTLVSAQNQISEGKKQLADTKAELSTGQQDYESGLRELLDNERKFQEEKKKADQQIQDAQDKIDDIKGEWIVLDRNSHYSYRDYQSAAERMERIATVFPLFFYLVAALVCMTTMTRMVDEQRSDIGTLKSLGYSKFQIAFKYLAYAGLASIAGCILGLSLGLFIFPSVIFFAWNTMYNLESIQFVFQPSLMLGASLSVTAIVLAATFYSIYKELMEVPSALMRPKAAKAGKKILLERIPIIWKRLSFMQKVTLRNLFRYKKRFFMTVIGIAGCSALLVAGFGLNDSISSIISRQFQDIYHYDASVLIDLEENPDLPEQVSKIDGVTEVLETEILPVSISFDHKDMSASVNIIEDPQALKKFMTFIPMNGSSEDMKLNDDGVFIAIKTAEKLNAGVGDTIEFETTDHQIIQTKVAGIFDQYVNHQIYVTKDLYETWGIDEKPNQSLLLINDSTDEELETEMGRQLMDLDGVNSVEFYSALIANFQNMISAIELVVIVLVISAGLLAFVVLYNLSNVNISERQREIATIKVLGFTEREVNAYVNRESILLALIGSIVGLFLGIVLHSMIMSLAELDDIRFGRVILGKSYLISLALTMVFAFLVNWIMKFKLRKIEMVESLKAVE</sequence>
<evidence type="ECO:0000256" key="5">
    <source>
        <dbReference type="ARBA" id="ARBA00023136"/>
    </source>
</evidence>
<feature type="coiled-coil region" evidence="6">
    <location>
        <begin position="257"/>
        <end position="306"/>
    </location>
</feature>
<evidence type="ECO:0000313" key="12">
    <source>
        <dbReference type="Proteomes" id="UP000186341"/>
    </source>
</evidence>
<feature type="transmembrane region" description="Helical" evidence="8">
    <location>
        <begin position="1176"/>
        <end position="1194"/>
    </location>
</feature>
<dbReference type="Proteomes" id="UP000186341">
    <property type="component" value="Unassembled WGS sequence"/>
</dbReference>
<organism evidence="11 12">
    <name type="scientific">Ileibacterium valens</name>
    <dbReference type="NCBI Taxonomy" id="1862668"/>
    <lineage>
        <taxon>Bacteria</taxon>
        <taxon>Bacillati</taxon>
        <taxon>Bacillota</taxon>
        <taxon>Erysipelotrichia</taxon>
        <taxon>Erysipelotrichales</taxon>
        <taxon>Erysipelotrichaceae</taxon>
        <taxon>Ileibacterium</taxon>
    </lineage>
</organism>
<dbReference type="GeneID" id="82202022"/>
<evidence type="ECO:0000256" key="7">
    <source>
        <dbReference type="SAM" id="MobiDB-lite"/>
    </source>
</evidence>
<evidence type="ECO:0000256" key="6">
    <source>
        <dbReference type="SAM" id="Coils"/>
    </source>
</evidence>
<feature type="transmembrane region" description="Helical" evidence="8">
    <location>
        <begin position="728"/>
        <end position="761"/>
    </location>
</feature>
<comment type="caution">
    <text evidence="11">The sequence shown here is derived from an EMBL/GenBank/DDBJ whole genome shotgun (WGS) entry which is preliminary data.</text>
</comment>
<accession>A0A1U7NIC3</accession>
<feature type="transmembrane region" description="Helical" evidence="8">
    <location>
        <begin position="689"/>
        <end position="707"/>
    </location>
</feature>
<feature type="coiled-coil region" evidence="6">
    <location>
        <begin position="555"/>
        <end position="658"/>
    </location>
</feature>
<name>A0A1U7NIC3_9FIRM</name>
<evidence type="ECO:0000256" key="2">
    <source>
        <dbReference type="ARBA" id="ARBA00022475"/>
    </source>
</evidence>
<evidence type="ECO:0000256" key="1">
    <source>
        <dbReference type="ARBA" id="ARBA00004651"/>
    </source>
</evidence>
<gene>
    <name evidence="11" type="ORF">BO222_02065</name>
</gene>
<evidence type="ECO:0000256" key="3">
    <source>
        <dbReference type="ARBA" id="ARBA00022692"/>
    </source>
</evidence>
<evidence type="ECO:0000259" key="10">
    <source>
        <dbReference type="Pfam" id="PF12704"/>
    </source>
</evidence>
<dbReference type="PANTHER" id="PTHR30287:SF1">
    <property type="entry name" value="INNER MEMBRANE PROTEIN"/>
    <property type="match status" value="1"/>
</dbReference>
<feature type="transmembrane region" description="Helical" evidence="8">
    <location>
        <begin position="20"/>
        <end position="37"/>
    </location>
</feature>
<dbReference type="InterPro" id="IPR025857">
    <property type="entry name" value="MacB_PCD"/>
</dbReference>
<dbReference type="AlphaFoldDB" id="A0A1U7NIC3"/>
<feature type="domain" description="MacB-like periplasmic core" evidence="10">
    <location>
        <begin position="856"/>
        <end position="1040"/>
    </location>
</feature>
<dbReference type="Pfam" id="PF12704">
    <property type="entry name" value="MacB_PCD"/>
    <property type="match status" value="2"/>
</dbReference>
<feature type="domain" description="ABC3 transporter permease C-terminal" evidence="9">
    <location>
        <begin position="1085"/>
        <end position="1202"/>
    </location>
</feature>
<dbReference type="PANTHER" id="PTHR30287">
    <property type="entry name" value="MEMBRANE COMPONENT OF PREDICTED ABC SUPERFAMILY METABOLITE UPTAKE TRANSPORTER"/>
    <property type="match status" value="1"/>
</dbReference>
<keyword evidence="12" id="KW-1185">Reference proteome</keyword>
<feature type="transmembrane region" description="Helical" evidence="8">
    <location>
        <begin position="1134"/>
        <end position="1156"/>
    </location>
</feature>
<proteinExistence type="predicted"/>
<feature type="transmembrane region" description="Helical" evidence="8">
    <location>
        <begin position="1081"/>
        <end position="1101"/>
    </location>
</feature>
<dbReference type="InterPro" id="IPR038766">
    <property type="entry name" value="Membrane_comp_ABC_pdt"/>
</dbReference>
<feature type="domain" description="ABC3 transporter permease C-terminal" evidence="9">
    <location>
        <begin position="686"/>
        <end position="801"/>
    </location>
</feature>
<evidence type="ECO:0008006" key="13">
    <source>
        <dbReference type="Google" id="ProtNLM"/>
    </source>
</evidence>